<comment type="function">
    <text evidence="9">Site-specific tyrosine recombinase, which acts by catalyzing the cutting and rejoining of the recombining DNA molecules. The XerC-XerD complex is essential to convert dimers of the bacterial chromosome into monomers to permit their segregation at cell division. It also contributes to the segregational stability of plasmids.</text>
</comment>
<proteinExistence type="inferred from homology"/>
<dbReference type="FunCoup" id="A0A402CQJ2">
    <property type="interactions" value="33"/>
</dbReference>
<dbReference type="InterPro" id="IPR013762">
    <property type="entry name" value="Integrase-like_cat_sf"/>
</dbReference>
<evidence type="ECO:0000256" key="5">
    <source>
        <dbReference type="ARBA" id="ARBA00022908"/>
    </source>
</evidence>
<dbReference type="Gene3D" id="1.10.443.10">
    <property type="entry name" value="Intergrase catalytic core"/>
    <property type="match status" value="1"/>
</dbReference>
<dbReference type="NCBIfam" id="NF001399">
    <property type="entry name" value="PRK00283.1"/>
    <property type="match status" value="1"/>
</dbReference>
<feature type="active site" evidence="9">
    <location>
        <position position="245"/>
    </location>
</feature>
<comment type="subcellular location">
    <subcellularLocation>
        <location evidence="1 9">Cytoplasm</location>
    </subcellularLocation>
</comment>
<feature type="active site" evidence="9">
    <location>
        <position position="170"/>
    </location>
</feature>
<dbReference type="PROSITE" id="PS51898">
    <property type="entry name" value="TYR_RECOMBINASE"/>
    <property type="match status" value="1"/>
</dbReference>
<evidence type="ECO:0000256" key="9">
    <source>
        <dbReference type="HAMAP-Rule" id="MF_01808"/>
    </source>
</evidence>
<keyword evidence="6 9" id="KW-0238">DNA-binding</keyword>
<feature type="active site" evidence="9">
    <location>
        <position position="268"/>
    </location>
</feature>
<organism evidence="10 11">
    <name type="scientific">Capsulimonas corticalis</name>
    <dbReference type="NCBI Taxonomy" id="2219043"/>
    <lineage>
        <taxon>Bacteria</taxon>
        <taxon>Bacillati</taxon>
        <taxon>Armatimonadota</taxon>
        <taxon>Armatimonadia</taxon>
        <taxon>Capsulimonadales</taxon>
        <taxon>Capsulimonadaceae</taxon>
        <taxon>Capsulimonas</taxon>
    </lineage>
</organism>
<dbReference type="SUPFAM" id="SSF56349">
    <property type="entry name" value="DNA breaking-rejoining enzymes"/>
    <property type="match status" value="1"/>
</dbReference>
<dbReference type="GO" id="GO:0003677">
    <property type="term" value="F:DNA binding"/>
    <property type="evidence" value="ECO:0007669"/>
    <property type="project" value="UniProtKB-UniRule"/>
</dbReference>
<keyword evidence="3 9" id="KW-0132">Cell division</keyword>
<dbReference type="InterPro" id="IPR011010">
    <property type="entry name" value="DNA_brk_join_enz"/>
</dbReference>
<keyword evidence="2 9" id="KW-0963">Cytoplasm</keyword>
<dbReference type="SUPFAM" id="SSF47823">
    <property type="entry name" value="lambda integrase-like, N-terminal domain"/>
    <property type="match status" value="1"/>
</dbReference>
<dbReference type="GO" id="GO:0005737">
    <property type="term" value="C:cytoplasm"/>
    <property type="evidence" value="ECO:0007669"/>
    <property type="project" value="UniProtKB-SubCell"/>
</dbReference>
<evidence type="ECO:0000313" key="10">
    <source>
        <dbReference type="EMBL" id="BDI32639.1"/>
    </source>
</evidence>
<reference evidence="10 11" key="1">
    <citation type="journal article" date="2019" name="Int. J. Syst. Evol. Microbiol.">
        <title>Capsulimonas corticalis gen. nov., sp. nov., an aerobic capsulated bacterium, of a novel bacterial order, Capsulimonadales ord. nov., of the class Armatimonadia of the phylum Armatimonadetes.</title>
        <authorList>
            <person name="Li J."/>
            <person name="Kudo C."/>
            <person name="Tonouchi A."/>
        </authorList>
    </citation>
    <scope>NUCLEOTIDE SEQUENCE [LARGE SCALE GENOMIC DNA]</scope>
    <source>
        <strain evidence="10 11">AX-7</strain>
    </source>
</reference>
<keyword evidence="7 9" id="KW-0233">DNA recombination</keyword>
<gene>
    <name evidence="10" type="primary">xerC_2</name>
    <name evidence="9" type="synonym">xerC</name>
    <name evidence="10" type="ORF">CCAX7_46900</name>
</gene>
<dbReference type="HAMAP" id="MF_01808">
    <property type="entry name" value="Recomb_XerC_XerD"/>
    <property type="match status" value="1"/>
</dbReference>
<comment type="similarity">
    <text evidence="9">Belongs to the 'phage' integrase family. XerC subfamily.</text>
</comment>
<dbReference type="PROSITE" id="PS51900">
    <property type="entry name" value="CB"/>
    <property type="match status" value="1"/>
</dbReference>
<dbReference type="InterPro" id="IPR050090">
    <property type="entry name" value="Tyrosine_recombinase_XerCD"/>
</dbReference>
<dbReference type="InterPro" id="IPR023009">
    <property type="entry name" value="Tyrosine_recombinase_XerC/XerD"/>
</dbReference>
<sequence length="303" mass="33391">MFDTAIDAFLESQANVRGASPHTVKAYAEDLRQFAEYAMAQGCFTPAQAEPPLLRAYLGHLQSLGLARASRARKTAALRSFFGYLTMQGVLAQSPTTGLRTVKLDRRLPKFLRTDEIEKLLTSPAQNPLGLRDRALLEMLYASGMRAGELVILNVGDVDFDEAIVRVVGKGDKERVTLLGREALQALTIYLATSRPTLIEHAKDDGALFVNRYGGRLSDRGVRKLFDKYCAAASSTLKITPHVLRHTFATHLLNNGADLRLVQELLGHTSLATTQMYTHVTTERLQEVHRAAHPRAKGVPNGD</sequence>
<dbReference type="GO" id="GO:0006313">
    <property type="term" value="P:DNA transposition"/>
    <property type="evidence" value="ECO:0007669"/>
    <property type="project" value="UniProtKB-UniRule"/>
</dbReference>
<dbReference type="NCBIfam" id="NF040815">
    <property type="entry name" value="recomb_XerA_Arch"/>
    <property type="match status" value="1"/>
</dbReference>
<dbReference type="Pfam" id="PF02899">
    <property type="entry name" value="Phage_int_SAM_1"/>
    <property type="match status" value="1"/>
</dbReference>
<evidence type="ECO:0000256" key="8">
    <source>
        <dbReference type="ARBA" id="ARBA00023306"/>
    </source>
</evidence>
<evidence type="ECO:0000313" key="11">
    <source>
        <dbReference type="Proteomes" id="UP000287394"/>
    </source>
</evidence>
<name>A0A402CQJ2_9BACT</name>
<dbReference type="GO" id="GO:0009037">
    <property type="term" value="F:tyrosine-based site-specific recombinase activity"/>
    <property type="evidence" value="ECO:0007669"/>
    <property type="project" value="UniProtKB-UniRule"/>
</dbReference>
<dbReference type="GO" id="GO:0007059">
    <property type="term" value="P:chromosome segregation"/>
    <property type="evidence" value="ECO:0007669"/>
    <property type="project" value="UniProtKB-UniRule"/>
</dbReference>
<evidence type="ECO:0000256" key="1">
    <source>
        <dbReference type="ARBA" id="ARBA00004496"/>
    </source>
</evidence>
<evidence type="ECO:0000256" key="7">
    <source>
        <dbReference type="ARBA" id="ARBA00023172"/>
    </source>
</evidence>
<dbReference type="InterPro" id="IPR044068">
    <property type="entry name" value="CB"/>
</dbReference>
<dbReference type="PANTHER" id="PTHR30349">
    <property type="entry name" value="PHAGE INTEGRASE-RELATED"/>
    <property type="match status" value="1"/>
</dbReference>
<feature type="active site" evidence="9">
    <location>
        <position position="242"/>
    </location>
</feature>
<dbReference type="PANTHER" id="PTHR30349:SF77">
    <property type="entry name" value="TYROSINE RECOMBINASE XERC"/>
    <property type="match status" value="1"/>
</dbReference>
<dbReference type="RefSeq" id="WP_119319653.1">
    <property type="nucleotide sequence ID" value="NZ_AP025739.1"/>
</dbReference>
<accession>A0A402CQJ2</accession>
<dbReference type="Proteomes" id="UP000287394">
    <property type="component" value="Chromosome"/>
</dbReference>
<keyword evidence="8 9" id="KW-0131">Cell cycle</keyword>
<dbReference type="AlphaFoldDB" id="A0A402CQJ2"/>
<keyword evidence="11" id="KW-1185">Reference proteome</keyword>
<evidence type="ECO:0000256" key="4">
    <source>
        <dbReference type="ARBA" id="ARBA00022829"/>
    </source>
</evidence>
<keyword evidence="4 9" id="KW-0159">Chromosome partition</keyword>
<dbReference type="Pfam" id="PF00589">
    <property type="entry name" value="Phage_integrase"/>
    <property type="match status" value="1"/>
</dbReference>
<evidence type="ECO:0000256" key="2">
    <source>
        <dbReference type="ARBA" id="ARBA00022490"/>
    </source>
</evidence>
<feature type="active site" description="O-(3'-phospho-DNA)-tyrosine intermediate" evidence="9">
    <location>
        <position position="277"/>
    </location>
</feature>
<evidence type="ECO:0000256" key="6">
    <source>
        <dbReference type="ARBA" id="ARBA00023125"/>
    </source>
</evidence>
<dbReference type="InterPro" id="IPR010998">
    <property type="entry name" value="Integrase_recombinase_N"/>
</dbReference>
<dbReference type="InterPro" id="IPR004107">
    <property type="entry name" value="Integrase_SAM-like_N"/>
</dbReference>
<dbReference type="KEGG" id="ccot:CCAX7_46900"/>
<keyword evidence="5 9" id="KW-0229">DNA integration</keyword>
<dbReference type="InterPro" id="IPR002104">
    <property type="entry name" value="Integrase_catalytic"/>
</dbReference>
<feature type="active site" evidence="9">
    <location>
        <position position="146"/>
    </location>
</feature>
<dbReference type="CDD" id="cd00798">
    <property type="entry name" value="INT_XerDC_C"/>
    <property type="match status" value="1"/>
</dbReference>
<dbReference type="Gene3D" id="1.10.150.130">
    <property type="match status" value="1"/>
</dbReference>
<protein>
    <recommendedName>
        <fullName evidence="9">Tyrosine recombinase XerC</fullName>
    </recommendedName>
</protein>
<dbReference type="EMBL" id="AP025739">
    <property type="protein sequence ID" value="BDI32639.1"/>
    <property type="molecule type" value="Genomic_DNA"/>
</dbReference>
<dbReference type="OrthoDB" id="9801717at2"/>
<dbReference type="GO" id="GO:0051301">
    <property type="term" value="P:cell division"/>
    <property type="evidence" value="ECO:0007669"/>
    <property type="project" value="UniProtKB-KW"/>
</dbReference>
<comment type="subunit">
    <text evidence="9">Forms a cyclic heterotetrameric complex composed of two molecules of XerC and two molecules of XerD.</text>
</comment>
<evidence type="ECO:0000256" key="3">
    <source>
        <dbReference type="ARBA" id="ARBA00022618"/>
    </source>
</evidence>